<proteinExistence type="predicted"/>
<dbReference type="RefSeq" id="WP_406188972.1">
    <property type="nucleotide sequence ID" value="NZ_CP108135.1"/>
</dbReference>
<keyword evidence="2" id="KW-1185">Reference proteome</keyword>
<reference evidence="1 2" key="1">
    <citation type="submission" date="2022-10" db="EMBL/GenBank/DDBJ databases">
        <title>The complete genomes of actinobacterial strains from the NBC collection.</title>
        <authorList>
            <person name="Joergensen T.S."/>
            <person name="Alvarez Arevalo M."/>
            <person name="Sterndorff E.B."/>
            <person name="Faurdal D."/>
            <person name="Vuksanovic O."/>
            <person name="Mourched A.-S."/>
            <person name="Charusanti P."/>
            <person name="Shaw S."/>
            <person name="Blin K."/>
            <person name="Weber T."/>
        </authorList>
    </citation>
    <scope>NUCLEOTIDE SEQUENCE [LARGE SCALE GENOMIC DNA]</scope>
    <source>
        <strain evidence="1 2">NBC_00185</strain>
    </source>
</reference>
<dbReference type="EMBL" id="CP108135">
    <property type="protein sequence ID" value="WTP69352.1"/>
    <property type="molecule type" value="Genomic_DNA"/>
</dbReference>
<evidence type="ECO:0000313" key="1">
    <source>
        <dbReference type="EMBL" id="WTP69352.1"/>
    </source>
</evidence>
<sequence>MAVQNSTVERPTLHAPALSPADVAAHQAASYVRRPVVVPAQESPTVPSEPAARRRFVAQRGW</sequence>
<organism evidence="1 2">
    <name type="scientific">[Kitasatospora] papulosa</name>
    <dbReference type="NCBI Taxonomy" id="1464011"/>
    <lineage>
        <taxon>Bacteria</taxon>
        <taxon>Bacillati</taxon>
        <taxon>Actinomycetota</taxon>
        <taxon>Actinomycetes</taxon>
        <taxon>Kitasatosporales</taxon>
        <taxon>Streptomycetaceae</taxon>
        <taxon>Streptomyces</taxon>
    </lineage>
</organism>
<evidence type="ECO:0000313" key="2">
    <source>
        <dbReference type="Proteomes" id="UP001622496"/>
    </source>
</evidence>
<gene>
    <name evidence="1" type="ORF">OG560_29595</name>
</gene>
<dbReference type="Proteomes" id="UP001622496">
    <property type="component" value="Chromosome"/>
</dbReference>
<accession>A0ABZ1KFP7</accession>
<protein>
    <submittedName>
        <fullName evidence="1">Uncharacterized protein</fullName>
    </submittedName>
</protein>
<name>A0ABZ1KFP7_9ACTN</name>